<evidence type="ECO:0000313" key="11">
    <source>
        <dbReference type="Proteomes" id="UP001597277"/>
    </source>
</evidence>
<dbReference type="InterPro" id="IPR003593">
    <property type="entry name" value="AAA+_ATPase"/>
</dbReference>
<dbReference type="RefSeq" id="WP_388007173.1">
    <property type="nucleotide sequence ID" value="NZ_JBHUEE010000006.1"/>
</dbReference>
<dbReference type="PROSITE" id="PS50929">
    <property type="entry name" value="ABC_TM1F"/>
    <property type="match status" value="1"/>
</dbReference>
<dbReference type="Proteomes" id="UP001597277">
    <property type="component" value="Unassembled WGS sequence"/>
</dbReference>
<evidence type="ECO:0000256" key="4">
    <source>
        <dbReference type="ARBA" id="ARBA00022840"/>
    </source>
</evidence>
<keyword evidence="4 10" id="KW-0067">ATP-binding</keyword>
<comment type="subcellular location">
    <subcellularLocation>
        <location evidence="1">Cell membrane</location>
        <topology evidence="1">Multi-pass membrane protein</topology>
    </subcellularLocation>
</comment>
<feature type="transmembrane region" description="Helical" evidence="7">
    <location>
        <begin position="166"/>
        <end position="187"/>
    </location>
</feature>
<name>A0ABW4L961_9MICO</name>
<evidence type="ECO:0000256" key="7">
    <source>
        <dbReference type="SAM" id="Phobius"/>
    </source>
</evidence>
<dbReference type="InterPro" id="IPR003439">
    <property type="entry name" value="ABC_transporter-like_ATP-bd"/>
</dbReference>
<dbReference type="PROSITE" id="PS00211">
    <property type="entry name" value="ABC_TRANSPORTER_1"/>
    <property type="match status" value="1"/>
</dbReference>
<dbReference type="InterPro" id="IPR017871">
    <property type="entry name" value="ABC_transporter-like_CS"/>
</dbReference>
<dbReference type="PANTHER" id="PTHR24221">
    <property type="entry name" value="ATP-BINDING CASSETTE SUB-FAMILY B"/>
    <property type="match status" value="1"/>
</dbReference>
<evidence type="ECO:0000256" key="2">
    <source>
        <dbReference type="ARBA" id="ARBA00022692"/>
    </source>
</evidence>
<feature type="transmembrane region" description="Helical" evidence="7">
    <location>
        <begin position="275"/>
        <end position="295"/>
    </location>
</feature>
<dbReference type="PROSITE" id="PS50893">
    <property type="entry name" value="ABC_TRANSPORTER_2"/>
    <property type="match status" value="1"/>
</dbReference>
<feature type="domain" description="ABC transmembrane type-1" evidence="9">
    <location>
        <begin position="14"/>
        <end position="307"/>
    </location>
</feature>
<dbReference type="InterPro" id="IPR011527">
    <property type="entry name" value="ABC1_TM_dom"/>
</dbReference>
<evidence type="ECO:0000256" key="3">
    <source>
        <dbReference type="ARBA" id="ARBA00022741"/>
    </source>
</evidence>
<proteinExistence type="predicted"/>
<dbReference type="SUPFAM" id="SSF90123">
    <property type="entry name" value="ABC transporter transmembrane region"/>
    <property type="match status" value="1"/>
</dbReference>
<evidence type="ECO:0000259" key="9">
    <source>
        <dbReference type="PROSITE" id="PS50929"/>
    </source>
</evidence>
<dbReference type="EMBL" id="JBHUEE010000006">
    <property type="protein sequence ID" value="MFD1718589.1"/>
    <property type="molecule type" value="Genomic_DNA"/>
</dbReference>
<dbReference type="PANTHER" id="PTHR24221:SF654">
    <property type="entry name" value="ATP-BINDING CASSETTE SUB-FAMILY B MEMBER 6"/>
    <property type="match status" value="1"/>
</dbReference>
<accession>A0ABW4L961</accession>
<evidence type="ECO:0000256" key="1">
    <source>
        <dbReference type="ARBA" id="ARBA00004651"/>
    </source>
</evidence>
<feature type="transmembrane region" description="Helical" evidence="7">
    <location>
        <begin position="140"/>
        <end position="160"/>
    </location>
</feature>
<protein>
    <submittedName>
        <fullName evidence="10">ABC transporter ATP-binding protein</fullName>
    </submittedName>
</protein>
<dbReference type="SMART" id="SM00382">
    <property type="entry name" value="AAA"/>
    <property type="match status" value="1"/>
</dbReference>
<keyword evidence="3" id="KW-0547">Nucleotide-binding</keyword>
<dbReference type="Gene3D" id="1.20.1560.10">
    <property type="entry name" value="ABC transporter type 1, transmembrane domain"/>
    <property type="match status" value="1"/>
</dbReference>
<dbReference type="InterPro" id="IPR039421">
    <property type="entry name" value="Type_1_exporter"/>
</dbReference>
<evidence type="ECO:0000256" key="5">
    <source>
        <dbReference type="ARBA" id="ARBA00022989"/>
    </source>
</evidence>
<dbReference type="Gene3D" id="3.40.50.300">
    <property type="entry name" value="P-loop containing nucleotide triphosphate hydrolases"/>
    <property type="match status" value="1"/>
</dbReference>
<keyword evidence="5 7" id="KW-1133">Transmembrane helix</keyword>
<dbReference type="InterPro" id="IPR027417">
    <property type="entry name" value="P-loop_NTPase"/>
</dbReference>
<organism evidence="10 11">
    <name type="scientific">Georgenia deserti</name>
    <dbReference type="NCBI Taxonomy" id="2093781"/>
    <lineage>
        <taxon>Bacteria</taxon>
        <taxon>Bacillati</taxon>
        <taxon>Actinomycetota</taxon>
        <taxon>Actinomycetes</taxon>
        <taxon>Micrococcales</taxon>
        <taxon>Bogoriellaceae</taxon>
        <taxon>Georgenia</taxon>
    </lineage>
</organism>
<keyword evidence="2 7" id="KW-0812">Transmembrane</keyword>
<comment type="caution">
    <text evidence="10">The sequence shown here is derived from an EMBL/GenBank/DDBJ whole genome shotgun (WGS) entry which is preliminary data.</text>
</comment>
<evidence type="ECO:0000259" key="8">
    <source>
        <dbReference type="PROSITE" id="PS50893"/>
    </source>
</evidence>
<keyword evidence="11" id="KW-1185">Reference proteome</keyword>
<gene>
    <name evidence="10" type="ORF">ACFSE6_12145</name>
</gene>
<feature type="transmembrane region" description="Helical" evidence="7">
    <location>
        <begin position="58"/>
        <end position="78"/>
    </location>
</feature>
<dbReference type="Pfam" id="PF00005">
    <property type="entry name" value="ABC_tran"/>
    <property type="match status" value="1"/>
</dbReference>
<evidence type="ECO:0000313" key="10">
    <source>
        <dbReference type="EMBL" id="MFD1718589.1"/>
    </source>
</evidence>
<evidence type="ECO:0000256" key="6">
    <source>
        <dbReference type="ARBA" id="ARBA00023136"/>
    </source>
</evidence>
<sequence length="574" mass="60055">MTDLPSPIARGRRLLFAALVAIGVGQAAGAVGLAQIVQWAFDRLVAEWAAGTLTPPTAGELVLLLGGLLGAVLITAVCRAAERVTAERLGQRYVTQVRALLFDHLTTVPARALRGRRSGSLLMRFVGDLNALRSWVSLGLARLTVAGVAVGLVVITLALTAPGLTLAVAGVLTLGAAGTVLTSHRLVVTSRRARRRRARLAGEVSERLINVGVVQTGGQTRRESRRVGRKSRRVAEAMVDRARAAGAARAVAEATAGLATVAVVLVGAVEVRQGSTSPGAVVGALAVVGLLSAYLRDLGRVAEYATGARVAREAARRFLALEPLADDPALPDLPDGAGRLELRDVHLDPGVRGISAVAQPGQVVAIVGPNGAGKSSLVALAARLVDPDSGTVLLDGKVLSEVNLQSLRHEVGVMSPDLPLIRGSVRRNVTYRHPRATLPMVVAVFEACGLGPVIAALPERWETGVGEGGGLLSSGQRARIELARAMLGDPRLLVLDEADAHLDRQTQEILTAAVRARRGTTLVITHRPDLVRIADVVWHLSEGRLVEQGPPGELLERGGPTARLLATTDEAVAR</sequence>
<keyword evidence="6 7" id="KW-0472">Membrane</keyword>
<dbReference type="Pfam" id="PF00664">
    <property type="entry name" value="ABC_membrane"/>
    <property type="match status" value="1"/>
</dbReference>
<dbReference type="SUPFAM" id="SSF52540">
    <property type="entry name" value="P-loop containing nucleoside triphosphate hydrolases"/>
    <property type="match status" value="1"/>
</dbReference>
<feature type="transmembrane region" description="Helical" evidence="7">
    <location>
        <begin position="250"/>
        <end position="269"/>
    </location>
</feature>
<reference evidence="11" key="1">
    <citation type="journal article" date="2019" name="Int. J. Syst. Evol. Microbiol.">
        <title>The Global Catalogue of Microorganisms (GCM) 10K type strain sequencing project: providing services to taxonomists for standard genome sequencing and annotation.</title>
        <authorList>
            <consortium name="The Broad Institute Genomics Platform"/>
            <consortium name="The Broad Institute Genome Sequencing Center for Infectious Disease"/>
            <person name="Wu L."/>
            <person name="Ma J."/>
        </authorList>
    </citation>
    <scope>NUCLEOTIDE SEQUENCE [LARGE SCALE GENOMIC DNA]</scope>
    <source>
        <strain evidence="11">JCM 17130</strain>
    </source>
</reference>
<feature type="domain" description="ABC transporter" evidence="8">
    <location>
        <begin position="340"/>
        <end position="567"/>
    </location>
</feature>
<dbReference type="GO" id="GO:0005524">
    <property type="term" value="F:ATP binding"/>
    <property type="evidence" value="ECO:0007669"/>
    <property type="project" value="UniProtKB-KW"/>
</dbReference>
<dbReference type="InterPro" id="IPR036640">
    <property type="entry name" value="ABC1_TM_sf"/>
</dbReference>